<dbReference type="EMBL" id="JAPDNS010000001">
    <property type="protein sequence ID" value="MCW3483234.1"/>
    <property type="molecule type" value="Genomic_DNA"/>
</dbReference>
<feature type="domain" description="RNA polymerase sigma factor 70 region 4 type 2" evidence="6">
    <location>
        <begin position="109"/>
        <end position="158"/>
    </location>
</feature>
<dbReference type="RefSeq" id="WP_264728366.1">
    <property type="nucleotide sequence ID" value="NZ_JAPDNR010000001.1"/>
</dbReference>
<dbReference type="InterPro" id="IPR007627">
    <property type="entry name" value="RNA_pol_sigma70_r2"/>
</dbReference>
<dbReference type="InterPro" id="IPR013325">
    <property type="entry name" value="RNA_pol_sigma_r2"/>
</dbReference>
<evidence type="ECO:0000256" key="3">
    <source>
        <dbReference type="ARBA" id="ARBA00023082"/>
    </source>
</evidence>
<dbReference type="InterPro" id="IPR013249">
    <property type="entry name" value="RNA_pol_sigma70_r4_t2"/>
</dbReference>
<organism evidence="7 8">
    <name type="scientific">Chitinophaga nivalis</name>
    <dbReference type="NCBI Taxonomy" id="2991709"/>
    <lineage>
        <taxon>Bacteria</taxon>
        <taxon>Pseudomonadati</taxon>
        <taxon>Bacteroidota</taxon>
        <taxon>Chitinophagia</taxon>
        <taxon>Chitinophagales</taxon>
        <taxon>Chitinophagaceae</taxon>
        <taxon>Chitinophaga</taxon>
    </lineage>
</organism>
<dbReference type="InterPro" id="IPR014284">
    <property type="entry name" value="RNA_pol_sigma-70_dom"/>
</dbReference>
<feature type="domain" description="RNA polymerase sigma-70 region 2" evidence="5">
    <location>
        <begin position="12"/>
        <end position="77"/>
    </location>
</feature>
<proteinExistence type="inferred from homology"/>
<dbReference type="InterPro" id="IPR039425">
    <property type="entry name" value="RNA_pol_sigma-70-like"/>
</dbReference>
<protein>
    <submittedName>
        <fullName evidence="7">RNA polymerase sigma factor</fullName>
    </submittedName>
</protein>
<keyword evidence="4" id="KW-0804">Transcription</keyword>
<dbReference type="InterPro" id="IPR013324">
    <property type="entry name" value="RNA_pol_sigma_r3/r4-like"/>
</dbReference>
<evidence type="ECO:0000313" key="8">
    <source>
        <dbReference type="Proteomes" id="UP001207742"/>
    </source>
</evidence>
<comment type="similarity">
    <text evidence="1">Belongs to the sigma-70 factor family. ECF subfamily.</text>
</comment>
<dbReference type="Gene3D" id="1.10.1740.10">
    <property type="match status" value="1"/>
</dbReference>
<dbReference type="SUPFAM" id="SSF88946">
    <property type="entry name" value="Sigma2 domain of RNA polymerase sigma factors"/>
    <property type="match status" value="1"/>
</dbReference>
<keyword evidence="8" id="KW-1185">Reference proteome</keyword>
<keyword evidence="3" id="KW-0731">Sigma factor</keyword>
<dbReference type="Pfam" id="PF04542">
    <property type="entry name" value="Sigma70_r2"/>
    <property type="match status" value="1"/>
</dbReference>
<dbReference type="SUPFAM" id="SSF88659">
    <property type="entry name" value="Sigma3 and sigma4 domains of RNA polymerase sigma factors"/>
    <property type="match status" value="1"/>
</dbReference>
<gene>
    <name evidence="7" type="ORF">OL497_04980</name>
</gene>
<evidence type="ECO:0000256" key="2">
    <source>
        <dbReference type="ARBA" id="ARBA00023015"/>
    </source>
</evidence>
<evidence type="ECO:0000313" key="7">
    <source>
        <dbReference type="EMBL" id="MCW3483234.1"/>
    </source>
</evidence>
<dbReference type="Pfam" id="PF08281">
    <property type="entry name" value="Sigma70_r4_2"/>
    <property type="match status" value="1"/>
</dbReference>
<keyword evidence="2" id="KW-0805">Transcription regulation</keyword>
<comment type="caution">
    <text evidence="7">The sequence shown here is derived from an EMBL/GenBank/DDBJ whole genome shotgun (WGS) entry which is preliminary data.</text>
</comment>
<evidence type="ECO:0000256" key="4">
    <source>
        <dbReference type="ARBA" id="ARBA00023163"/>
    </source>
</evidence>
<dbReference type="Gene3D" id="1.10.10.10">
    <property type="entry name" value="Winged helix-like DNA-binding domain superfamily/Winged helix DNA-binding domain"/>
    <property type="match status" value="1"/>
</dbReference>
<sequence length="167" mass="19615">MKRDMDPFLAVIAAHKGIIYKVANLYCRDEENRKDLIQEILIQLWLSFPKYNEQYKLSTWMYRIALNVAISFYRKENSRHPINHPLPEQVLYLQEEQGGGNRDTDLDHLHRFIKELKEIDRAVIILYLEKNSQQEISKILGLTATNVATKVARIKQQLQQKFSGLST</sequence>
<dbReference type="PANTHER" id="PTHR43133:SF45">
    <property type="entry name" value="RNA POLYMERASE ECF-TYPE SIGMA FACTOR"/>
    <property type="match status" value="1"/>
</dbReference>
<reference evidence="7 8" key="1">
    <citation type="submission" date="2022-10" db="EMBL/GenBank/DDBJ databases">
        <title>Chitinophaga nivalis PC15 sp. nov., isolated from Pyeongchang county, South Korea.</title>
        <authorList>
            <person name="Trinh H.N."/>
        </authorList>
    </citation>
    <scope>NUCLEOTIDE SEQUENCE [LARGE SCALE GENOMIC DNA]</scope>
    <source>
        <strain evidence="7 8">PC14</strain>
    </source>
</reference>
<dbReference type="InterPro" id="IPR036388">
    <property type="entry name" value="WH-like_DNA-bd_sf"/>
</dbReference>
<evidence type="ECO:0000259" key="6">
    <source>
        <dbReference type="Pfam" id="PF08281"/>
    </source>
</evidence>
<dbReference type="NCBIfam" id="TIGR02937">
    <property type="entry name" value="sigma70-ECF"/>
    <property type="match status" value="1"/>
</dbReference>
<dbReference type="PANTHER" id="PTHR43133">
    <property type="entry name" value="RNA POLYMERASE ECF-TYPE SIGMA FACTO"/>
    <property type="match status" value="1"/>
</dbReference>
<dbReference type="Proteomes" id="UP001207742">
    <property type="component" value="Unassembled WGS sequence"/>
</dbReference>
<evidence type="ECO:0000256" key="1">
    <source>
        <dbReference type="ARBA" id="ARBA00010641"/>
    </source>
</evidence>
<accession>A0ABT3IHJ6</accession>
<name>A0ABT3IHJ6_9BACT</name>
<evidence type="ECO:0000259" key="5">
    <source>
        <dbReference type="Pfam" id="PF04542"/>
    </source>
</evidence>